<evidence type="ECO:0000256" key="10">
    <source>
        <dbReference type="ARBA" id="ARBA00023242"/>
    </source>
</evidence>
<dbReference type="Gene3D" id="1.10.1040.30">
    <property type="entry name" value="ISWI, HAND domain"/>
    <property type="match status" value="1"/>
</dbReference>
<evidence type="ECO:0000256" key="11">
    <source>
        <dbReference type="SAM" id="MobiDB-lite"/>
    </source>
</evidence>
<evidence type="ECO:0000256" key="5">
    <source>
        <dbReference type="ARBA" id="ARBA00022801"/>
    </source>
</evidence>
<feature type="domain" description="SANT" evidence="14">
    <location>
        <begin position="795"/>
        <end position="847"/>
    </location>
</feature>
<dbReference type="InterPro" id="IPR014001">
    <property type="entry name" value="Helicase_ATP-bd"/>
</dbReference>
<dbReference type="SUPFAM" id="SSF101224">
    <property type="entry name" value="HAND domain of the nucleosome remodeling ATPase ISWI"/>
    <property type="match status" value="1"/>
</dbReference>
<dbReference type="SMART" id="SM00717">
    <property type="entry name" value="SANT"/>
    <property type="match status" value="2"/>
</dbReference>
<keyword evidence="9" id="KW-0238">DNA-binding</keyword>
<dbReference type="GO" id="GO:0005524">
    <property type="term" value="F:ATP binding"/>
    <property type="evidence" value="ECO:0007669"/>
    <property type="project" value="UniProtKB-KW"/>
</dbReference>
<dbReference type="Pfam" id="PF09111">
    <property type="entry name" value="SLIDE"/>
    <property type="match status" value="1"/>
</dbReference>
<dbReference type="PANTHER" id="PTHR45623">
    <property type="entry name" value="CHROMODOMAIN-HELICASE-DNA-BINDING PROTEIN 3-RELATED-RELATED"/>
    <property type="match status" value="1"/>
</dbReference>
<dbReference type="SUPFAM" id="SSF46689">
    <property type="entry name" value="Homeodomain-like"/>
    <property type="match status" value="2"/>
</dbReference>
<dbReference type="GO" id="GO:0140658">
    <property type="term" value="F:ATP-dependent chromatin remodeler activity"/>
    <property type="evidence" value="ECO:0007669"/>
    <property type="project" value="TreeGrafter"/>
</dbReference>
<dbReference type="OrthoDB" id="5857104at2759"/>
<dbReference type="PANTHER" id="PTHR45623:SF49">
    <property type="entry name" value="SWI_SNF-RELATED MATRIX-ASSOCIATED ACTIN-DEPENDENT REGULATOR OF CHROMATIN SUBFAMILY A MEMBER 5"/>
    <property type="match status" value="1"/>
</dbReference>
<keyword evidence="5" id="KW-0378">Hydrolase</keyword>
<evidence type="ECO:0000256" key="3">
    <source>
        <dbReference type="ARBA" id="ARBA00009687"/>
    </source>
</evidence>
<evidence type="ECO:0000256" key="6">
    <source>
        <dbReference type="ARBA" id="ARBA00022806"/>
    </source>
</evidence>
<dbReference type="InterPro" id="IPR038718">
    <property type="entry name" value="SNF2-like_sf"/>
</dbReference>
<dbReference type="PROSITE" id="PS51194">
    <property type="entry name" value="HELICASE_CTER"/>
    <property type="match status" value="1"/>
</dbReference>
<dbReference type="CDD" id="cd00167">
    <property type="entry name" value="SANT"/>
    <property type="match status" value="1"/>
</dbReference>
<dbReference type="GO" id="GO:0004386">
    <property type="term" value="F:helicase activity"/>
    <property type="evidence" value="ECO:0007669"/>
    <property type="project" value="UniProtKB-KW"/>
</dbReference>
<dbReference type="InterPro" id="IPR000330">
    <property type="entry name" value="SNF2_N"/>
</dbReference>
<dbReference type="InterPro" id="IPR044754">
    <property type="entry name" value="Isw1/2_DEXHc"/>
</dbReference>
<dbReference type="GO" id="GO:0042393">
    <property type="term" value="F:histone binding"/>
    <property type="evidence" value="ECO:0007669"/>
    <property type="project" value="TreeGrafter"/>
</dbReference>
<comment type="caution">
    <text evidence="15">The sequence shown here is derived from an EMBL/GenBank/DDBJ whole genome shotgun (WGS) entry which is preliminary data.</text>
</comment>
<dbReference type="FunFam" id="3.40.50.300:FF:000082">
    <property type="entry name" value="ISWI chromatin remodeling complex ATPase ISW1"/>
    <property type="match status" value="1"/>
</dbReference>
<dbReference type="Pfam" id="PF00176">
    <property type="entry name" value="SNF2-rel_dom"/>
    <property type="match status" value="1"/>
</dbReference>
<gene>
    <name evidence="15" type="primary">ISW2_2</name>
    <name evidence="15" type="ORF">IWQ60_005911</name>
</gene>
<dbReference type="GO" id="GO:0000785">
    <property type="term" value="C:chromatin"/>
    <property type="evidence" value="ECO:0007669"/>
    <property type="project" value="TreeGrafter"/>
</dbReference>
<evidence type="ECO:0000256" key="4">
    <source>
        <dbReference type="ARBA" id="ARBA00022741"/>
    </source>
</evidence>
<dbReference type="InterPro" id="IPR049730">
    <property type="entry name" value="SNF2/RAD54-like_C"/>
</dbReference>
<dbReference type="Proteomes" id="UP001150569">
    <property type="component" value="Unassembled WGS sequence"/>
</dbReference>
<dbReference type="GO" id="GO:0034728">
    <property type="term" value="P:nucleosome organization"/>
    <property type="evidence" value="ECO:0007669"/>
    <property type="project" value="TreeGrafter"/>
</dbReference>
<dbReference type="FunFam" id="3.40.50.10810:FF:000005">
    <property type="entry name" value="Photoperiod-independent early flowering 1"/>
    <property type="match status" value="1"/>
</dbReference>
<evidence type="ECO:0000256" key="2">
    <source>
        <dbReference type="ARBA" id="ARBA00009220"/>
    </source>
</evidence>
<comment type="similarity">
    <text evidence="3">Belongs to the SNF2/RAD54 helicase family. ISWI subfamily.</text>
</comment>
<feature type="region of interest" description="Disordered" evidence="11">
    <location>
        <begin position="964"/>
        <end position="997"/>
    </location>
</feature>
<dbReference type="Gene3D" id="1.10.10.60">
    <property type="entry name" value="Homeodomain-like"/>
    <property type="match status" value="2"/>
</dbReference>
<dbReference type="InterPro" id="IPR009057">
    <property type="entry name" value="Homeodomain-like_sf"/>
</dbReference>
<evidence type="ECO:0000313" key="15">
    <source>
        <dbReference type="EMBL" id="KAJ1923387.1"/>
    </source>
</evidence>
<feature type="region of interest" description="Disordered" evidence="11">
    <location>
        <begin position="75"/>
        <end position="112"/>
    </location>
</feature>
<protein>
    <submittedName>
        <fullName evidence="15">Chromatin remodeling complex Adenosinetriphosphatase</fullName>
    </submittedName>
</protein>
<evidence type="ECO:0000313" key="16">
    <source>
        <dbReference type="Proteomes" id="UP001150569"/>
    </source>
</evidence>
<dbReference type="InterPro" id="IPR027417">
    <property type="entry name" value="P-loop_NTPase"/>
</dbReference>
<dbReference type="AlphaFoldDB" id="A0A9W8DYG0"/>
<evidence type="ECO:0000256" key="1">
    <source>
        <dbReference type="ARBA" id="ARBA00004123"/>
    </source>
</evidence>
<proteinExistence type="inferred from homology"/>
<dbReference type="InterPro" id="IPR001650">
    <property type="entry name" value="Helicase_C-like"/>
</dbReference>
<dbReference type="Gene3D" id="3.40.50.10810">
    <property type="entry name" value="Tandem AAA-ATPase domain"/>
    <property type="match status" value="1"/>
</dbReference>
<evidence type="ECO:0000259" key="14">
    <source>
        <dbReference type="PROSITE" id="PS51293"/>
    </source>
</evidence>
<name>A0A9W8DYG0_9FUNG</name>
<dbReference type="CDD" id="cd18793">
    <property type="entry name" value="SF2_C_SNF"/>
    <property type="match status" value="1"/>
</dbReference>
<dbReference type="InterPro" id="IPR015195">
    <property type="entry name" value="SLIDE"/>
</dbReference>
<evidence type="ECO:0000259" key="13">
    <source>
        <dbReference type="PROSITE" id="PS51194"/>
    </source>
</evidence>
<evidence type="ECO:0000259" key="12">
    <source>
        <dbReference type="PROSITE" id="PS51192"/>
    </source>
</evidence>
<organism evidence="15 16">
    <name type="scientific">Tieghemiomyces parasiticus</name>
    <dbReference type="NCBI Taxonomy" id="78921"/>
    <lineage>
        <taxon>Eukaryota</taxon>
        <taxon>Fungi</taxon>
        <taxon>Fungi incertae sedis</taxon>
        <taxon>Zoopagomycota</taxon>
        <taxon>Kickxellomycotina</taxon>
        <taxon>Dimargaritomycetes</taxon>
        <taxon>Dimargaritales</taxon>
        <taxon>Dimargaritaceae</taxon>
        <taxon>Tieghemiomyces</taxon>
    </lineage>
</organism>
<keyword evidence="16" id="KW-1185">Reference proteome</keyword>
<dbReference type="PROSITE" id="PS51192">
    <property type="entry name" value="HELICASE_ATP_BIND_1"/>
    <property type="match status" value="1"/>
</dbReference>
<dbReference type="SUPFAM" id="SSF52540">
    <property type="entry name" value="P-loop containing nucleoside triphosphate hydrolases"/>
    <property type="match status" value="2"/>
</dbReference>
<keyword evidence="10" id="KW-0539">Nucleus</keyword>
<comment type="similarity">
    <text evidence="2">Belongs to the SNF2/RAD54 helicase family. SWR1 subfamily.</text>
</comment>
<keyword evidence="4" id="KW-0547">Nucleotide-binding</keyword>
<dbReference type="Pfam" id="PF09110">
    <property type="entry name" value="HAND"/>
    <property type="match status" value="1"/>
</dbReference>
<dbReference type="InterPro" id="IPR036306">
    <property type="entry name" value="ISWI_HAND-dom_sf"/>
</dbReference>
<feature type="compositionally biased region" description="Basic and acidic residues" evidence="11">
    <location>
        <begin position="1"/>
        <end position="10"/>
    </location>
</feature>
<feature type="domain" description="Helicase ATP-binding" evidence="12">
    <location>
        <begin position="139"/>
        <end position="304"/>
    </location>
</feature>
<keyword evidence="7" id="KW-0067">ATP-binding</keyword>
<dbReference type="GO" id="GO:0031491">
    <property type="term" value="F:nucleosome binding"/>
    <property type="evidence" value="ECO:0007669"/>
    <property type="project" value="InterPro"/>
</dbReference>
<dbReference type="EMBL" id="JANBPT010000337">
    <property type="protein sequence ID" value="KAJ1923387.1"/>
    <property type="molecule type" value="Genomic_DNA"/>
</dbReference>
<evidence type="ECO:0000256" key="9">
    <source>
        <dbReference type="ARBA" id="ARBA00023125"/>
    </source>
</evidence>
<dbReference type="CDD" id="cd17997">
    <property type="entry name" value="DEXHc_SMARCA1_SMARCA5"/>
    <property type="match status" value="1"/>
</dbReference>
<dbReference type="InterPro" id="IPR015194">
    <property type="entry name" value="ISWI_HAND-dom"/>
</dbReference>
<dbReference type="SMART" id="SM00490">
    <property type="entry name" value="HELICc"/>
    <property type="match status" value="1"/>
</dbReference>
<keyword evidence="8" id="KW-0156">Chromatin regulator</keyword>
<dbReference type="InterPro" id="IPR017884">
    <property type="entry name" value="SANT_dom"/>
</dbReference>
<dbReference type="GO" id="GO:0003677">
    <property type="term" value="F:DNA binding"/>
    <property type="evidence" value="ECO:0007669"/>
    <property type="project" value="UniProtKB-KW"/>
</dbReference>
<dbReference type="SMART" id="SM00487">
    <property type="entry name" value="DEXDc"/>
    <property type="match status" value="1"/>
</dbReference>
<dbReference type="GO" id="GO:0005634">
    <property type="term" value="C:nucleus"/>
    <property type="evidence" value="ECO:0007669"/>
    <property type="project" value="UniProtKB-SubCell"/>
</dbReference>
<evidence type="ECO:0000256" key="7">
    <source>
        <dbReference type="ARBA" id="ARBA00022840"/>
    </source>
</evidence>
<dbReference type="GO" id="GO:0016887">
    <property type="term" value="F:ATP hydrolysis activity"/>
    <property type="evidence" value="ECO:0007669"/>
    <property type="project" value="TreeGrafter"/>
</dbReference>
<dbReference type="InterPro" id="IPR001005">
    <property type="entry name" value="SANT/Myb"/>
</dbReference>
<accession>A0A9W8DYG0</accession>
<comment type="subcellular location">
    <subcellularLocation>
        <location evidence="1">Nucleus</location>
    </subcellularLocation>
</comment>
<evidence type="ECO:0000256" key="8">
    <source>
        <dbReference type="ARBA" id="ARBA00022853"/>
    </source>
</evidence>
<dbReference type="Gene3D" id="3.40.50.300">
    <property type="entry name" value="P-loop containing nucleotide triphosphate hydrolases"/>
    <property type="match status" value="1"/>
</dbReference>
<dbReference type="PROSITE" id="PS51293">
    <property type="entry name" value="SANT"/>
    <property type="match status" value="1"/>
</dbReference>
<dbReference type="Pfam" id="PF00271">
    <property type="entry name" value="Helicase_C"/>
    <property type="match status" value="1"/>
</dbReference>
<feature type="region of interest" description="Disordered" evidence="11">
    <location>
        <begin position="1"/>
        <end position="33"/>
    </location>
</feature>
<feature type="compositionally biased region" description="Acidic residues" evidence="11">
    <location>
        <begin position="94"/>
        <end position="105"/>
    </location>
</feature>
<keyword evidence="6" id="KW-0347">Helicase</keyword>
<feature type="domain" description="Helicase C-terminal" evidence="13">
    <location>
        <begin position="435"/>
        <end position="586"/>
    </location>
</feature>
<reference evidence="15" key="1">
    <citation type="submission" date="2022-07" db="EMBL/GenBank/DDBJ databases">
        <title>Phylogenomic reconstructions and comparative analyses of Kickxellomycotina fungi.</title>
        <authorList>
            <person name="Reynolds N.K."/>
            <person name="Stajich J.E."/>
            <person name="Barry K."/>
            <person name="Grigoriev I.V."/>
            <person name="Crous P."/>
            <person name="Smith M.E."/>
        </authorList>
    </citation>
    <scope>NUCLEOTIDE SEQUENCE</scope>
    <source>
        <strain evidence="15">RSA 861</strain>
    </source>
</reference>
<sequence>MTEAQIKHEPGPMSDDAPQAAAPVVKAPPPCDDQERSARRFAYLLSLTDLFSHFLKDFIADPAMKAAVDRHLAERQNGTTKAKGIHRHRKTEKEEDAELLQDEESTSPGAVAPVFTESPAYVEGGTMRDYQLRGLNWMISLHDNNLNGILADEMGLGKTLQTLAFLGYLKIHRGIPGPHLIVVPKTTLHNWLSEARKWVPALDAFIFHGSKEDRPALVRERLGPVSFDLCITTYEMCLLHKSDLRKISWEYIVIDEAHRIKNENSALSQIVRLFPTRNRLLITGTPLQNNLVELWSLLNFLLPDVFRSAEDFDTWFTRTTDSDALLGQLQDVLQPFMLRRFKSDVEHSLLPKIEQNVYVGLSEMQKKWYKAILDKDIEAVNGAVAGKKEGKMRLLNIVMQLRKCCNHPYLFDGAEPGPPYTTDEHLITNSGKLTRLDQLLKRLREQGSRVLIFSQMSRMLDILEDYCGFRGYEYCRIDGQTDHETRVSSIDEYNRPGSDKFVFLLTTRAGGLGINLVTADTVVMFDSDWNPQMDRQAQDRAHRIGQTRQVRVYRFVANGTMEERMLETAAQKLRLDQLVIQQGTPAAAASKAQSRGDLLAMIQHGADRLLRDDAAADPLDELDIDAVLARGEARTAELNRKYEGLGLTDLQKLSLDSINSYEWEGEDHRGKRKGEAAGLTWIEPAKRERKANYSVDEYYREALRTTAAKPAGPPRPPKPKQITAHDFQFYPPGLRPLLDKEIYFYRKSIGYKVPPPAAGEGDEGSAEAAEQQALIDAAEPLTEEEEARKERLSAEGFEHWNRRDYLAFLRGCERHGRHNLRAIANDMDGKSFNEVRAYSAVFWARINELPDHERVVANIERGEARLAKQRATQQQLTDFVGSCEHPLQQLRIPYRPSRGKYYTEEEDRFLLVSLVRLGYGRDDVYDLIHAEIRQSPLFKFDWFLKSRTPSELQRRCNTLIHMLQKDKSAGGNDDDADELTDQEKQTKSKPVAKKRKN</sequence>